<evidence type="ECO:0000256" key="1">
    <source>
        <dbReference type="ARBA" id="ARBA00004167"/>
    </source>
</evidence>
<evidence type="ECO:0000259" key="8">
    <source>
        <dbReference type="Pfam" id="PF13839"/>
    </source>
</evidence>
<evidence type="ECO:0000313" key="10">
    <source>
        <dbReference type="EMBL" id="KEH23741.1"/>
    </source>
</evidence>
<proteinExistence type="inferred from homology"/>
<gene>
    <name evidence="12" type="primary">25499107</name>
    <name evidence="10" type="ordered locus">MTR_7g094750</name>
    <name evidence="11" type="ORF">MtrunA17_Chr7g0259711</name>
</gene>
<dbReference type="InterPro" id="IPR029962">
    <property type="entry name" value="TBL"/>
</dbReference>
<comment type="similarity">
    <text evidence="2">Belongs to the PC-esterase family. TBL subfamily.</text>
</comment>
<evidence type="ECO:0000256" key="6">
    <source>
        <dbReference type="ARBA" id="ARBA00023136"/>
    </source>
</evidence>
<dbReference type="InterPro" id="IPR025846">
    <property type="entry name" value="TBL_N"/>
</dbReference>
<dbReference type="Pfam" id="PF14416">
    <property type="entry name" value="PMR5N"/>
    <property type="match status" value="1"/>
</dbReference>
<keyword evidence="6 7" id="KW-0472">Membrane</keyword>
<keyword evidence="13" id="KW-1185">Reference proteome</keyword>
<keyword evidence="3 7" id="KW-0812">Transmembrane</keyword>
<evidence type="ECO:0000313" key="13">
    <source>
        <dbReference type="Proteomes" id="UP000002051"/>
    </source>
</evidence>
<dbReference type="STRING" id="3880.A0A072U2X7"/>
<dbReference type="PANTHER" id="PTHR32285:SF313">
    <property type="entry name" value="PMR5_CAS1P GDSL_SGNH-LIKE ACYL-ESTERASE FAMILY PROTEIN"/>
    <property type="match status" value="1"/>
</dbReference>
<evidence type="ECO:0000256" key="3">
    <source>
        <dbReference type="ARBA" id="ARBA00022692"/>
    </source>
</evidence>
<dbReference type="OrthoDB" id="630188at2759"/>
<feature type="domain" description="Trichome birefringence-like C-terminal" evidence="8">
    <location>
        <begin position="143"/>
        <end position="430"/>
    </location>
</feature>
<dbReference type="Proteomes" id="UP000002051">
    <property type="component" value="Unassembled WGS sequence"/>
</dbReference>
<dbReference type="EMBL" id="PSQE01000007">
    <property type="protein sequence ID" value="RHN48062.1"/>
    <property type="molecule type" value="Genomic_DNA"/>
</dbReference>
<evidence type="ECO:0000256" key="7">
    <source>
        <dbReference type="SAM" id="Phobius"/>
    </source>
</evidence>
<feature type="domain" description="Trichome birefringence-like N-terminal" evidence="9">
    <location>
        <begin position="90"/>
        <end position="142"/>
    </location>
</feature>
<evidence type="ECO:0000256" key="4">
    <source>
        <dbReference type="ARBA" id="ARBA00022968"/>
    </source>
</evidence>
<dbReference type="GO" id="GO:0016413">
    <property type="term" value="F:O-acetyltransferase activity"/>
    <property type="evidence" value="ECO:0000318"/>
    <property type="project" value="GO_Central"/>
</dbReference>
<evidence type="ECO:0000313" key="11">
    <source>
        <dbReference type="EMBL" id="RHN48062.1"/>
    </source>
</evidence>
<dbReference type="EnsemblPlants" id="KEH23741">
    <property type="protein sequence ID" value="KEH23741"/>
    <property type="gene ID" value="MTR_7g094750"/>
</dbReference>
<dbReference type="GO" id="GO:0016020">
    <property type="term" value="C:membrane"/>
    <property type="evidence" value="ECO:0007669"/>
    <property type="project" value="UniProtKB-SubCell"/>
</dbReference>
<name>A0A072U2X7_MEDTR</name>
<accession>A0A072U2X7</accession>
<dbReference type="ExpressionAtlas" id="A0A072U2X7">
    <property type="expression patterns" value="differential"/>
</dbReference>
<dbReference type="Proteomes" id="UP000265566">
    <property type="component" value="Chromosome 7"/>
</dbReference>
<organism evidence="10 13">
    <name type="scientific">Medicago truncatula</name>
    <name type="common">Barrel medic</name>
    <name type="synonym">Medicago tribuloides</name>
    <dbReference type="NCBI Taxonomy" id="3880"/>
    <lineage>
        <taxon>Eukaryota</taxon>
        <taxon>Viridiplantae</taxon>
        <taxon>Streptophyta</taxon>
        <taxon>Embryophyta</taxon>
        <taxon>Tracheophyta</taxon>
        <taxon>Spermatophyta</taxon>
        <taxon>Magnoliopsida</taxon>
        <taxon>eudicotyledons</taxon>
        <taxon>Gunneridae</taxon>
        <taxon>Pentapetalae</taxon>
        <taxon>rosids</taxon>
        <taxon>fabids</taxon>
        <taxon>Fabales</taxon>
        <taxon>Fabaceae</taxon>
        <taxon>Papilionoideae</taxon>
        <taxon>50 kb inversion clade</taxon>
        <taxon>NPAAA clade</taxon>
        <taxon>Hologalegina</taxon>
        <taxon>IRL clade</taxon>
        <taxon>Trifolieae</taxon>
        <taxon>Medicago</taxon>
    </lineage>
</organism>
<keyword evidence="5 7" id="KW-1133">Transmembrane helix</keyword>
<evidence type="ECO:0000256" key="5">
    <source>
        <dbReference type="ARBA" id="ARBA00022989"/>
    </source>
</evidence>
<reference evidence="10 13" key="1">
    <citation type="journal article" date="2011" name="Nature">
        <title>The Medicago genome provides insight into the evolution of rhizobial symbioses.</title>
        <authorList>
            <person name="Young N.D."/>
            <person name="Debelle F."/>
            <person name="Oldroyd G.E."/>
            <person name="Geurts R."/>
            <person name="Cannon S.B."/>
            <person name="Udvardi M.K."/>
            <person name="Benedito V.A."/>
            <person name="Mayer K.F."/>
            <person name="Gouzy J."/>
            <person name="Schoof H."/>
            <person name="Van de Peer Y."/>
            <person name="Proost S."/>
            <person name="Cook D.R."/>
            <person name="Meyers B.C."/>
            <person name="Spannagl M."/>
            <person name="Cheung F."/>
            <person name="De Mita S."/>
            <person name="Krishnakumar V."/>
            <person name="Gundlach H."/>
            <person name="Zhou S."/>
            <person name="Mudge J."/>
            <person name="Bharti A.K."/>
            <person name="Murray J.D."/>
            <person name="Naoumkina M.A."/>
            <person name="Rosen B."/>
            <person name="Silverstein K.A."/>
            <person name="Tang H."/>
            <person name="Rombauts S."/>
            <person name="Zhao P.X."/>
            <person name="Zhou P."/>
            <person name="Barbe V."/>
            <person name="Bardou P."/>
            <person name="Bechner M."/>
            <person name="Bellec A."/>
            <person name="Berger A."/>
            <person name="Berges H."/>
            <person name="Bidwell S."/>
            <person name="Bisseling T."/>
            <person name="Choisne N."/>
            <person name="Couloux A."/>
            <person name="Denny R."/>
            <person name="Deshpande S."/>
            <person name="Dai X."/>
            <person name="Doyle J.J."/>
            <person name="Dudez A.M."/>
            <person name="Farmer A.D."/>
            <person name="Fouteau S."/>
            <person name="Franken C."/>
            <person name="Gibelin C."/>
            <person name="Gish J."/>
            <person name="Goldstein S."/>
            <person name="Gonzalez A.J."/>
            <person name="Green P.J."/>
            <person name="Hallab A."/>
            <person name="Hartog M."/>
            <person name="Hua A."/>
            <person name="Humphray S.J."/>
            <person name="Jeong D.H."/>
            <person name="Jing Y."/>
            <person name="Jocker A."/>
            <person name="Kenton S.M."/>
            <person name="Kim D.J."/>
            <person name="Klee K."/>
            <person name="Lai H."/>
            <person name="Lang C."/>
            <person name="Lin S."/>
            <person name="Macmil S.L."/>
            <person name="Magdelenat G."/>
            <person name="Matthews L."/>
            <person name="McCorrison J."/>
            <person name="Monaghan E.L."/>
            <person name="Mun J.H."/>
            <person name="Najar F.Z."/>
            <person name="Nicholson C."/>
            <person name="Noirot C."/>
            <person name="O'Bleness M."/>
            <person name="Paule C.R."/>
            <person name="Poulain J."/>
            <person name="Prion F."/>
            <person name="Qin B."/>
            <person name="Qu C."/>
            <person name="Retzel E.F."/>
            <person name="Riddle C."/>
            <person name="Sallet E."/>
            <person name="Samain S."/>
            <person name="Samson N."/>
            <person name="Sanders I."/>
            <person name="Saurat O."/>
            <person name="Scarpelli C."/>
            <person name="Schiex T."/>
            <person name="Segurens B."/>
            <person name="Severin A.J."/>
            <person name="Sherrier D.J."/>
            <person name="Shi R."/>
            <person name="Sims S."/>
            <person name="Singer S.R."/>
            <person name="Sinharoy S."/>
            <person name="Sterck L."/>
            <person name="Viollet A."/>
            <person name="Wang B.B."/>
            <person name="Wang K."/>
            <person name="Wang M."/>
            <person name="Wang X."/>
            <person name="Warfsmann J."/>
            <person name="Weissenbach J."/>
            <person name="White D.D."/>
            <person name="White J.D."/>
            <person name="Wiley G.B."/>
            <person name="Wincker P."/>
            <person name="Xing Y."/>
            <person name="Yang L."/>
            <person name="Yao Z."/>
            <person name="Ying F."/>
            <person name="Zhai J."/>
            <person name="Zhou L."/>
            <person name="Zuber A."/>
            <person name="Denarie J."/>
            <person name="Dixon R.A."/>
            <person name="May G.D."/>
            <person name="Schwartz D.C."/>
            <person name="Rogers J."/>
            <person name="Quetier F."/>
            <person name="Town C.D."/>
            <person name="Roe B.A."/>
        </authorList>
    </citation>
    <scope>NUCLEOTIDE SEQUENCE [LARGE SCALE GENOMIC DNA]</scope>
    <source>
        <strain evidence="10">A17</strain>
        <strain evidence="12 13">cv. Jemalong A17</strain>
    </source>
</reference>
<dbReference type="Pfam" id="PF13839">
    <property type="entry name" value="PC-Esterase"/>
    <property type="match status" value="1"/>
</dbReference>
<dbReference type="PANTHER" id="PTHR32285">
    <property type="entry name" value="PROTEIN TRICHOME BIREFRINGENCE-LIKE 9-RELATED"/>
    <property type="match status" value="1"/>
</dbReference>
<dbReference type="EMBL" id="CM001223">
    <property type="protein sequence ID" value="KEH23741.1"/>
    <property type="molecule type" value="Genomic_DNA"/>
</dbReference>
<dbReference type="InterPro" id="IPR026057">
    <property type="entry name" value="TBL_C"/>
</dbReference>
<dbReference type="Gramene" id="rna42733">
    <property type="protein sequence ID" value="RHN48062.1"/>
    <property type="gene ID" value="gene42733"/>
</dbReference>
<dbReference type="KEGG" id="mtr:25499107"/>
<evidence type="ECO:0000256" key="2">
    <source>
        <dbReference type="ARBA" id="ARBA00007727"/>
    </source>
</evidence>
<reference evidence="12" key="3">
    <citation type="submission" date="2015-04" db="UniProtKB">
        <authorList>
            <consortium name="EnsemblPlants"/>
        </authorList>
    </citation>
    <scope>IDENTIFICATION</scope>
    <source>
        <strain evidence="12">cv. Jemalong A17</strain>
    </source>
</reference>
<reference evidence="11" key="4">
    <citation type="journal article" date="2018" name="Nat. Plants">
        <title>Whole-genome landscape of Medicago truncatula symbiotic genes.</title>
        <authorList>
            <person name="Pecrix Y."/>
            <person name="Gamas P."/>
            <person name="Carrere S."/>
        </authorList>
    </citation>
    <scope>NUCLEOTIDE SEQUENCE</scope>
    <source>
        <tissue evidence="11">Leaves</tissue>
    </source>
</reference>
<evidence type="ECO:0000313" key="12">
    <source>
        <dbReference type="EnsemblPlants" id="KEH23741"/>
    </source>
</evidence>
<keyword evidence="4" id="KW-0735">Signal-anchor</keyword>
<sequence>MNKTNVSETKKTTMTHMDFLKKFKRFNPLEPSLTILGFFFVSILFITCFFYVDYKGILHSRGTKLFSFHFSSTSPSSPPPIQFLTQKGDNCDVFDGNWVWDETYPLYHSSNCSFLDQGFRCSENGRPDAFYTKWRWQPKDCNLPRFDARKMLENIRNKRLVFVGDSIGRNQWESLLCMLSSAVTNKSSVYEVNGNPITKHTGFLAFKFEDFNCTVEYYRSPFLVVQGRPPHGAPYRVKLTLRVDHMDWTSHRWRDADVLVLNAGHWWNYEKTVKMGCYFQIGEQVKMNMSTEDAFRLSVETVVDWIAREVNRNKTYVLFRTYAPVHFRGGDWNTGGGCHSETLPDLGSVPAISDIHFSTVTNVLSQRASKSHVLNLDLLNITQMSARRKDGHASIYYIGPDKGPASMQRQDCSHWCLPGVPDSWNEILYALLLKRKAFSDRNTTKVSQVIL</sequence>
<dbReference type="AlphaFoldDB" id="A0A072U2X7"/>
<dbReference type="GO" id="GO:0005794">
    <property type="term" value="C:Golgi apparatus"/>
    <property type="evidence" value="ECO:0000318"/>
    <property type="project" value="GO_Central"/>
</dbReference>
<comment type="subcellular location">
    <subcellularLocation>
        <location evidence="1">Membrane</location>
        <topology evidence="1">Single-pass membrane protein</topology>
    </subcellularLocation>
</comment>
<protein>
    <submittedName>
        <fullName evidence="10">Pmr5/Cas1p GDSL/SGNH-like acyl-esterase family protein</fullName>
    </submittedName>
    <submittedName>
        <fullName evidence="11">Putative PMR5 domain, PC-Esterase</fullName>
    </submittedName>
</protein>
<feature type="transmembrane region" description="Helical" evidence="7">
    <location>
        <begin position="33"/>
        <end position="52"/>
    </location>
</feature>
<evidence type="ECO:0000259" key="9">
    <source>
        <dbReference type="Pfam" id="PF14416"/>
    </source>
</evidence>
<reference evidence="10 13" key="2">
    <citation type="journal article" date="2014" name="BMC Genomics">
        <title>An improved genome release (version Mt4.0) for the model legume Medicago truncatula.</title>
        <authorList>
            <person name="Tang H."/>
            <person name="Krishnakumar V."/>
            <person name="Bidwell S."/>
            <person name="Rosen B."/>
            <person name="Chan A."/>
            <person name="Zhou S."/>
            <person name="Gentzbittel L."/>
            <person name="Childs K.L."/>
            <person name="Yandell M."/>
            <person name="Gundlach H."/>
            <person name="Mayer K.F."/>
            <person name="Schwartz D.C."/>
            <person name="Town C.D."/>
        </authorList>
    </citation>
    <scope>GENOME REANNOTATION</scope>
    <source>
        <strain evidence="10">A17</strain>
        <strain evidence="12 13">cv. Jemalong A17</strain>
    </source>
</reference>